<comment type="caution">
    <text evidence="1">The sequence shown here is derived from an EMBL/GenBank/DDBJ whole genome shotgun (WGS) entry which is preliminary data.</text>
</comment>
<evidence type="ECO:0000313" key="3">
    <source>
        <dbReference type="Proteomes" id="UP001190700"/>
    </source>
</evidence>
<gene>
    <name evidence="2" type="ORF">CYMTET_21813</name>
    <name evidence="1" type="ORF">CYMTET_45494</name>
</gene>
<dbReference type="Proteomes" id="UP001190700">
    <property type="component" value="Unassembled WGS sequence"/>
</dbReference>
<dbReference type="EMBL" id="LGRX02010757">
    <property type="protein sequence ID" value="KAK3269761.1"/>
    <property type="molecule type" value="Genomic_DNA"/>
</dbReference>
<dbReference type="AlphaFoldDB" id="A0AAE0BZF0"/>
<reference evidence="1" key="2">
    <citation type="submission" date="2023-06" db="EMBL/GenBank/DDBJ databases">
        <title>Long-read-based genome assembly of the green algal bacterivore Cymbomonas tetramitiformis.</title>
        <authorList>
            <person name="Gyaltshen Y."/>
            <person name="Rozenberg A."/>
            <person name="Paasch A."/>
            <person name="Burns J.A."/>
            <person name="Warring S."/>
            <person name="Larson R."/>
            <person name="Maurer-Alcala X."/>
            <person name="Dacks J."/>
            <person name="Kim E."/>
        </authorList>
    </citation>
    <scope>NUCLEOTIDE SEQUENCE</scope>
    <source>
        <strain evidence="1">PLY_AMNH</strain>
    </source>
</reference>
<evidence type="ECO:0000313" key="2">
    <source>
        <dbReference type="EMBL" id="KAK3269761.1"/>
    </source>
</evidence>
<accession>A0AAE0BZF0</accession>
<name>A0AAE0BZF0_9CHLO</name>
<evidence type="ECO:0000313" key="1">
    <source>
        <dbReference type="EMBL" id="KAK3244919.1"/>
    </source>
</evidence>
<reference evidence="1 3" key="1">
    <citation type="journal article" date="2015" name="Genome Biol. Evol.">
        <title>Comparative Genomics of a Bacterivorous Green Alga Reveals Evolutionary Causalities and Consequences of Phago-Mixotrophic Mode of Nutrition.</title>
        <authorList>
            <person name="Burns J.A."/>
            <person name="Paasch A."/>
            <person name="Narechania A."/>
            <person name="Kim E."/>
        </authorList>
    </citation>
    <scope>NUCLEOTIDE SEQUENCE [LARGE SCALE GENOMIC DNA]</scope>
    <source>
        <strain evidence="1">PLY_AMNH</strain>
    </source>
</reference>
<proteinExistence type="predicted"/>
<dbReference type="EMBL" id="LGRX02031225">
    <property type="protein sequence ID" value="KAK3244919.1"/>
    <property type="molecule type" value="Genomic_DNA"/>
</dbReference>
<protein>
    <submittedName>
        <fullName evidence="1">Uncharacterized protein</fullName>
    </submittedName>
</protein>
<organism evidence="1 3">
    <name type="scientific">Cymbomonas tetramitiformis</name>
    <dbReference type="NCBI Taxonomy" id="36881"/>
    <lineage>
        <taxon>Eukaryota</taxon>
        <taxon>Viridiplantae</taxon>
        <taxon>Chlorophyta</taxon>
        <taxon>Pyramimonadophyceae</taxon>
        <taxon>Pyramimonadales</taxon>
        <taxon>Pyramimonadaceae</taxon>
        <taxon>Cymbomonas</taxon>
    </lineage>
</organism>
<keyword evidence="3" id="KW-1185">Reference proteome</keyword>
<sequence>MPTRDKRRLLKESDLEAARFDSKMRRHYQDQIKSVKDVRKENRHRAWGEALRMSVLGDKNRRFKAIPKDIDKLGKLVVALETEFQSVGLDVSSFDLENPTRVIEAVNELV</sequence>